<accession>A0A432W2E9</accession>
<evidence type="ECO:0000256" key="3">
    <source>
        <dbReference type="PIRSR" id="PIRSR603782-2"/>
    </source>
</evidence>
<dbReference type="InterPro" id="IPR003782">
    <property type="entry name" value="SCO1/SenC"/>
</dbReference>
<dbReference type="InterPro" id="IPR036249">
    <property type="entry name" value="Thioredoxin-like_sf"/>
</dbReference>
<keyword evidence="3" id="KW-1015">Disulfide bond</keyword>
<proteinExistence type="inferred from homology"/>
<organism evidence="4 5">
    <name type="scientific">Aliidiomarina iranensis</name>
    <dbReference type="NCBI Taxonomy" id="1434071"/>
    <lineage>
        <taxon>Bacteria</taxon>
        <taxon>Pseudomonadati</taxon>
        <taxon>Pseudomonadota</taxon>
        <taxon>Gammaproteobacteria</taxon>
        <taxon>Alteromonadales</taxon>
        <taxon>Idiomarinaceae</taxon>
        <taxon>Aliidiomarina</taxon>
    </lineage>
</organism>
<dbReference type="EMBL" id="PIPJ01000001">
    <property type="protein sequence ID" value="RUO23389.1"/>
    <property type="molecule type" value="Genomic_DNA"/>
</dbReference>
<protein>
    <submittedName>
        <fullName evidence="4">SCO family protein</fullName>
    </submittedName>
</protein>
<keyword evidence="2" id="KW-0479">Metal-binding</keyword>
<gene>
    <name evidence="4" type="ORF">CWE08_01700</name>
</gene>
<evidence type="ECO:0000256" key="1">
    <source>
        <dbReference type="ARBA" id="ARBA00010996"/>
    </source>
</evidence>
<feature type="binding site" evidence="2">
    <location>
        <position position="76"/>
    </location>
    <ligand>
        <name>Cu cation</name>
        <dbReference type="ChEBI" id="CHEBI:23378"/>
    </ligand>
</feature>
<feature type="binding site" evidence="2">
    <location>
        <position position="165"/>
    </location>
    <ligand>
        <name>Cu cation</name>
        <dbReference type="ChEBI" id="CHEBI:23378"/>
    </ligand>
</feature>
<dbReference type="Gene3D" id="3.40.30.10">
    <property type="entry name" value="Glutaredoxin"/>
    <property type="match status" value="1"/>
</dbReference>
<dbReference type="PANTHER" id="PTHR12151:SF25">
    <property type="entry name" value="LINALOOL DEHYDRATASE_ISOMERASE DOMAIN-CONTAINING PROTEIN"/>
    <property type="match status" value="1"/>
</dbReference>
<evidence type="ECO:0000313" key="5">
    <source>
        <dbReference type="Proteomes" id="UP000288395"/>
    </source>
</evidence>
<keyword evidence="2" id="KW-0186">Copper</keyword>
<comment type="caution">
    <text evidence="4">The sequence shown here is derived from an EMBL/GenBank/DDBJ whole genome shotgun (WGS) entry which is preliminary data.</text>
</comment>
<dbReference type="CDD" id="cd02968">
    <property type="entry name" value="SCO"/>
    <property type="match status" value="1"/>
</dbReference>
<dbReference type="OrthoDB" id="9790194at2"/>
<feature type="disulfide bond" description="Redox-active" evidence="3">
    <location>
        <begin position="76"/>
        <end position="80"/>
    </location>
</feature>
<keyword evidence="5" id="KW-1185">Reference proteome</keyword>
<dbReference type="RefSeq" id="WP_126764995.1">
    <property type="nucleotide sequence ID" value="NZ_PIPJ01000001.1"/>
</dbReference>
<evidence type="ECO:0000256" key="2">
    <source>
        <dbReference type="PIRSR" id="PIRSR603782-1"/>
    </source>
</evidence>
<dbReference type="PANTHER" id="PTHR12151">
    <property type="entry name" value="ELECTRON TRANSPORT PROTIN SCO1/SENC FAMILY MEMBER"/>
    <property type="match status" value="1"/>
</dbReference>
<dbReference type="AlphaFoldDB" id="A0A432W2E9"/>
<dbReference type="SUPFAM" id="SSF52833">
    <property type="entry name" value="Thioredoxin-like"/>
    <property type="match status" value="1"/>
</dbReference>
<comment type="similarity">
    <text evidence="1">Belongs to the SCO1/2 family.</text>
</comment>
<evidence type="ECO:0000313" key="4">
    <source>
        <dbReference type="EMBL" id="RUO23389.1"/>
    </source>
</evidence>
<dbReference type="GO" id="GO:0046872">
    <property type="term" value="F:metal ion binding"/>
    <property type="evidence" value="ECO:0007669"/>
    <property type="project" value="UniProtKB-KW"/>
</dbReference>
<name>A0A432W2E9_9GAMM</name>
<sequence length="216" mass="24105">MKKVLAALVMIAVAAVGAFSYLQITSNNPPELESARIYDQARPISPFVLEGTGGSDVENQALLGQWTLMFTGYTYCPDICPTTMAQLKSRWADIDGATDLPVQVWMISVDPKRDDIERVGMYIDFFGEGFFGVRAEHKELYPFVRDIGLMYSLPDEGETDYLVNHSSAIILVDPNGEQQAIFRPSHELGALATVNPNQLVNDFQKIARYLERANSY</sequence>
<dbReference type="Pfam" id="PF02630">
    <property type="entry name" value="SCO1-SenC"/>
    <property type="match status" value="1"/>
</dbReference>
<feature type="binding site" evidence="2">
    <location>
        <position position="80"/>
    </location>
    <ligand>
        <name>Cu cation</name>
        <dbReference type="ChEBI" id="CHEBI:23378"/>
    </ligand>
</feature>
<dbReference type="Proteomes" id="UP000288395">
    <property type="component" value="Unassembled WGS sequence"/>
</dbReference>
<reference evidence="5" key="1">
    <citation type="journal article" date="2018" name="Front. Microbiol.">
        <title>Genome-Based Analysis Reveals the Taxonomy and Diversity of the Family Idiomarinaceae.</title>
        <authorList>
            <person name="Liu Y."/>
            <person name="Lai Q."/>
            <person name="Shao Z."/>
        </authorList>
    </citation>
    <scope>NUCLEOTIDE SEQUENCE [LARGE SCALE GENOMIC DNA]</scope>
    <source>
        <strain evidence="5">GBPy7</strain>
    </source>
</reference>